<gene>
    <name evidence="2" type="ORF">FB559_6124</name>
</gene>
<dbReference type="InterPro" id="IPR036291">
    <property type="entry name" value="NAD(P)-bd_dom_sf"/>
</dbReference>
<dbReference type="PANTHER" id="PTHR12126:SF11">
    <property type="entry name" value="NADH DEHYDROGENASE [UBIQUINONE] 1 ALPHA SUBCOMPLEX SUBUNIT 9, MITOCHONDRIAL"/>
    <property type="match status" value="1"/>
</dbReference>
<dbReference type="AlphaFoldDB" id="A0A543CTQ4"/>
<dbReference type="PANTHER" id="PTHR12126">
    <property type="entry name" value="NADH-UBIQUINONE OXIDOREDUCTASE 39 KDA SUBUNIT-RELATED"/>
    <property type="match status" value="1"/>
</dbReference>
<dbReference type="SUPFAM" id="SSF51735">
    <property type="entry name" value="NAD(P)-binding Rossmann-fold domains"/>
    <property type="match status" value="1"/>
</dbReference>
<name>A0A543CTQ4_9ACTN</name>
<evidence type="ECO:0000313" key="2">
    <source>
        <dbReference type="EMBL" id="TQM00411.1"/>
    </source>
</evidence>
<accession>A0A543CTQ4</accession>
<dbReference type="InterPro" id="IPR001509">
    <property type="entry name" value="Epimerase_deHydtase"/>
</dbReference>
<dbReference type="InterPro" id="IPR051207">
    <property type="entry name" value="ComplexI_NDUFA9_subunit"/>
</dbReference>
<dbReference type="GO" id="GO:0044877">
    <property type="term" value="F:protein-containing complex binding"/>
    <property type="evidence" value="ECO:0007669"/>
    <property type="project" value="TreeGrafter"/>
</dbReference>
<comment type="caution">
    <text evidence="2">The sequence shown here is derived from an EMBL/GenBank/DDBJ whole genome shotgun (WGS) entry which is preliminary data.</text>
</comment>
<sequence length="306" mass="33426">MSQTDLVTGAFGYSGTYLRRRLEAAGHTVRTLTNHPSRDADIAVFPLGFDDPGALDAAFEGVTTFYNTYWTRYEPGGTTHPQAVTNTAALMAAAARAGVERVVHLSITNPDPTSFYAYYRGKAEVEDLIRAGGTSYAIVRPSVIFGGQDILINNIAWLLRQFHVFAIPGDGRYRLRPVYVEDLADLCVRLGAERDDVVVDAIGPESFAFEDLVATIAGAIGTAFRPVHLSPAVVSLVLRGMSLLTRDVVLTRDEIDGLMAELVMVEGEATCPTSLTGYLREHAAEIGREYQSELARRKPLRRPAFT</sequence>
<dbReference type="Pfam" id="PF01370">
    <property type="entry name" value="Epimerase"/>
    <property type="match status" value="1"/>
</dbReference>
<dbReference type="Gene3D" id="3.40.50.720">
    <property type="entry name" value="NAD(P)-binding Rossmann-like Domain"/>
    <property type="match status" value="1"/>
</dbReference>
<dbReference type="OrthoDB" id="9771302at2"/>
<protein>
    <submittedName>
        <fullName evidence="2">NADH dehydrogenase</fullName>
    </submittedName>
</protein>
<evidence type="ECO:0000313" key="3">
    <source>
        <dbReference type="Proteomes" id="UP000316096"/>
    </source>
</evidence>
<dbReference type="EMBL" id="VFOZ01000001">
    <property type="protein sequence ID" value="TQM00411.1"/>
    <property type="molecule type" value="Genomic_DNA"/>
</dbReference>
<feature type="domain" description="NAD-dependent epimerase/dehydratase" evidence="1">
    <location>
        <begin position="6"/>
        <end position="195"/>
    </location>
</feature>
<reference evidence="2 3" key="1">
    <citation type="submission" date="2019-06" db="EMBL/GenBank/DDBJ databases">
        <title>Sequencing the genomes of 1000 actinobacteria strains.</title>
        <authorList>
            <person name="Klenk H.-P."/>
        </authorList>
    </citation>
    <scope>NUCLEOTIDE SEQUENCE [LARGE SCALE GENOMIC DNA]</scope>
    <source>
        <strain evidence="2 3">DSM 102200</strain>
    </source>
</reference>
<dbReference type="Proteomes" id="UP000316096">
    <property type="component" value="Unassembled WGS sequence"/>
</dbReference>
<evidence type="ECO:0000259" key="1">
    <source>
        <dbReference type="Pfam" id="PF01370"/>
    </source>
</evidence>
<organism evidence="2 3">
    <name type="scientific">Actinoallomurus bryophytorum</name>
    <dbReference type="NCBI Taxonomy" id="1490222"/>
    <lineage>
        <taxon>Bacteria</taxon>
        <taxon>Bacillati</taxon>
        <taxon>Actinomycetota</taxon>
        <taxon>Actinomycetes</taxon>
        <taxon>Streptosporangiales</taxon>
        <taxon>Thermomonosporaceae</taxon>
        <taxon>Actinoallomurus</taxon>
    </lineage>
</organism>
<dbReference type="RefSeq" id="WP_141959924.1">
    <property type="nucleotide sequence ID" value="NZ_VFOZ01000001.1"/>
</dbReference>
<keyword evidence="3" id="KW-1185">Reference proteome</keyword>
<proteinExistence type="predicted"/>